<evidence type="ECO:0000259" key="2">
    <source>
        <dbReference type="SMART" id="SM00871"/>
    </source>
</evidence>
<dbReference type="SUPFAM" id="SSF55136">
    <property type="entry name" value="Probable bacterial effector-binding domain"/>
    <property type="match status" value="1"/>
</dbReference>
<reference evidence="3" key="1">
    <citation type="submission" date="2021-05" db="EMBL/GenBank/DDBJ databases">
        <title>Energy efficiency and biological interactions define the core microbiome of deep oligotrophic groundwater.</title>
        <authorList>
            <person name="Mehrshad M."/>
            <person name="Lopez-Fernandez M."/>
            <person name="Bell E."/>
            <person name="Bernier-Latmani R."/>
            <person name="Bertilsson S."/>
            <person name="Dopson M."/>
        </authorList>
    </citation>
    <scope>NUCLEOTIDE SEQUENCE</scope>
    <source>
        <strain evidence="3">Modern_marine.mb.64</strain>
    </source>
</reference>
<feature type="signal peptide" evidence="1">
    <location>
        <begin position="1"/>
        <end position="26"/>
    </location>
</feature>
<proteinExistence type="predicted"/>
<name>A0A948RUX0_UNCEI</name>
<evidence type="ECO:0000313" key="3">
    <source>
        <dbReference type="EMBL" id="MBU2690149.1"/>
    </source>
</evidence>
<feature type="domain" description="AraC effector-binding" evidence="2">
    <location>
        <begin position="49"/>
        <end position="198"/>
    </location>
</feature>
<comment type="caution">
    <text evidence="3">The sequence shown here is derived from an EMBL/GenBank/DDBJ whole genome shotgun (WGS) entry which is preliminary data.</text>
</comment>
<dbReference type="InterPro" id="IPR010499">
    <property type="entry name" value="AraC_E-bd"/>
</dbReference>
<accession>A0A948RUX0</accession>
<gene>
    <name evidence="3" type="ORF">KJ970_04415</name>
</gene>
<dbReference type="Gene3D" id="3.20.80.10">
    <property type="entry name" value="Regulatory factor, effector binding domain"/>
    <property type="match status" value="2"/>
</dbReference>
<protein>
    <submittedName>
        <fullName evidence="3">GyrI-like domain-containing protein</fullName>
    </submittedName>
</protein>
<dbReference type="SMART" id="SM00871">
    <property type="entry name" value="AraC_E_bind"/>
    <property type="match status" value="1"/>
</dbReference>
<dbReference type="Pfam" id="PF06445">
    <property type="entry name" value="GyrI-like"/>
    <property type="match status" value="1"/>
</dbReference>
<feature type="chain" id="PRO_5036890621" evidence="1">
    <location>
        <begin position="27"/>
        <end position="200"/>
    </location>
</feature>
<dbReference type="InterPro" id="IPR011256">
    <property type="entry name" value="Reg_factor_effector_dom_sf"/>
</dbReference>
<organism evidence="3 4">
    <name type="scientific">Eiseniibacteriota bacterium</name>
    <dbReference type="NCBI Taxonomy" id="2212470"/>
    <lineage>
        <taxon>Bacteria</taxon>
        <taxon>Candidatus Eiseniibacteriota</taxon>
    </lineage>
</organism>
<dbReference type="PANTHER" id="PTHR40055:SF1">
    <property type="entry name" value="TRANSCRIPTIONAL REGULATOR YGIV-RELATED"/>
    <property type="match status" value="1"/>
</dbReference>
<dbReference type="InterPro" id="IPR050908">
    <property type="entry name" value="SmbC-like"/>
</dbReference>
<dbReference type="EMBL" id="JAHJDP010000023">
    <property type="protein sequence ID" value="MBU2690149.1"/>
    <property type="molecule type" value="Genomic_DNA"/>
</dbReference>
<keyword evidence="1" id="KW-0732">Signal</keyword>
<evidence type="ECO:0000313" key="4">
    <source>
        <dbReference type="Proteomes" id="UP000777784"/>
    </source>
</evidence>
<dbReference type="InterPro" id="IPR029442">
    <property type="entry name" value="GyrI-like"/>
</dbReference>
<dbReference type="PANTHER" id="PTHR40055">
    <property type="entry name" value="TRANSCRIPTIONAL REGULATOR YGIV-RELATED"/>
    <property type="match status" value="1"/>
</dbReference>
<sequence length="200" mass="21679">MRTPHCSTLFNVVLVLFFLCAATGLAADAPPDQPPGEKSEVVVMPNSMSEIKAETLPAMTLVALSMSGSYEQHGAAIGKLMMYTGMSGFQMTGGPFGIYLNSPEEVAEDSLLWQVCVPVAGVTAVEKPYELIEMPEMLAAYGICTGPIETTDPCYGVLFEWIAKNSYETAGPLQEHWLTDDRTTPPEENKTKIVIPVVKK</sequence>
<dbReference type="Proteomes" id="UP000777784">
    <property type="component" value="Unassembled WGS sequence"/>
</dbReference>
<dbReference type="AlphaFoldDB" id="A0A948RUX0"/>
<evidence type="ECO:0000256" key="1">
    <source>
        <dbReference type="SAM" id="SignalP"/>
    </source>
</evidence>